<dbReference type="InterPro" id="IPR036249">
    <property type="entry name" value="Thioredoxin-like_sf"/>
</dbReference>
<comment type="similarity">
    <text evidence="1">Belongs to the thioredoxin family. DsbA subfamily.</text>
</comment>
<dbReference type="CDD" id="cd02972">
    <property type="entry name" value="DsbA_family"/>
    <property type="match status" value="1"/>
</dbReference>
<evidence type="ECO:0000313" key="6">
    <source>
        <dbReference type="Proteomes" id="UP001212803"/>
    </source>
</evidence>
<organism evidence="5 6">
    <name type="scientific">Tepidiforma flava</name>
    <dbReference type="NCBI Taxonomy" id="3004094"/>
    <lineage>
        <taxon>Bacteria</taxon>
        <taxon>Bacillati</taxon>
        <taxon>Chloroflexota</taxon>
        <taxon>Tepidiformia</taxon>
        <taxon>Tepidiformales</taxon>
        <taxon>Tepidiformaceae</taxon>
        <taxon>Tepidiforma</taxon>
    </lineage>
</organism>
<proteinExistence type="inferred from homology"/>
<keyword evidence="3" id="KW-1133">Transmembrane helix</keyword>
<feature type="transmembrane region" description="Helical" evidence="3">
    <location>
        <begin position="38"/>
        <end position="61"/>
    </location>
</feature>
<evidence type="ECO:0000256" key="2">
    <source>
        <dbReference type="SAM" id="MobiDB-lite"/>
    </source>
</evidence>
<dbReference type="Pfam" id="PF13462">
    <property type="entry name" value="Thioredoxin_4"/>
    <property type="match status" value="1"/>
</dbReference>
<accession>A0ABY7MBG7</accession>
<evidence type="ECO:0000256" key="1">
    <source>
        <dbReference type="ARBA" id="ARBA00005791"/>
    </source>
</evidence>
<dbReference type="InterPro" id="IPR013766">
    <property type="entry name" value="Thioredoxin_domain"/>
</dbReference>
<dbReference type="SUPFAM" id="SSF52833">
    <property type="entry name" value="Thioredoxin-like"/>
    <property type="match status" value="1"/>
</dbReference>
<keyword evidence="3" id="KW-0812">Transmembrane</keyword>
<dbReference type="Proteomes" id="UP001212803">
    <property type="component" value="Chromosome"/>
</dbReference>
<dbReference type="PROSITE" id="PS51352">
    <property type="entry name" value="THIOREDOXIN_2"/>
    <property type="match status" value="1"/>
</dbReference>
<evidence type="ECO:0000256" key="3">
    <source>
        <dbReference type="SAM" id="Phobius"/>
    </source>
</evidence>
<keyword evidence="6" id="KW-1185">Reference proteome</keyword>
<gene>
    <name evidence="5" type="ORF">O0235_07175</name>
</gene>
<dbReference type="PANTHER" id="PTHR13887:SF56">
    <property type="entry name" value="THIOREDOXIN-LIKE REDUCTASE RV2466C"/>
    <property type="match status" value="1"/>
</dbReference>
<feature type="compositionally biased region" description="Low complexity" evidence="2">
    <location>
        <begin position="10"/>
        <end position="23"/>
    </location>
</feature>
<feature type="region of interest" description="Disordered" evidence="2">
    <location>
        <begin position="1"/>
        <end position="23"/>
    </location>
</feature>
<dbReference type="Gene3D" id="3.40.30.10">
    <property type="entry name" value="Glutaredoxin"/>
    <property type="match status" value="2"/>
</dbReference>
<dbReference type="PANTHER" id="PTHR13887">
    <property type="entry name" value="GLUTATHIONE S-TRANSFERASE KAPPA"/>
    <property type="match status" value="1"/>
</dbReference>
<name>A0ABY7MBG7_9CHLR</name>
<evidence type="ECO:0000313" key="5">
    <source>
        <dbReference type="EMBL" id="WBL37347.1"/>
    </source>
</evidence>
<dbReference type="EMBL" id="CP115149">
    <property type="protein sequence ID" value="WBL37347.1"/>
    <property type="molecule type" value="Genomic_DNA"/>
</dbReference>
<sequence length="301" mass="31798">MTNADPDAPLPGGEAEAPAPIAAEEGSGRPVYLRRQPVWSYFLTPGAVLIGALLIAGAIWWQPGSDDAVPAAPAAGGTAAAGTAAAGASPTAAAQASLLDAFLGYARTVGLDEQQLMQCLNDGANVQLINSHLQRGNQLGVSGTPTFFINNKKLVGAQPTALLLEIIEKERSPNPPTSIDAYSPQLQQLAATNPPSFEILPSRPDLSGAAFEGSPSARVVIAEFSDFQCPFCLRWNQVTLPEVRKLLGDEVALAFLHFPITQIHPNAGNASLLAICAGKQGKFWEMHDLLFARQQEWGSLR</sequence>
<dbReference type="Pfam" id="PF01323">
    <property type="entry name" value="DSBA"/>
    <property type="match status" value="1"/>
</dbReference>
<evidence type="ECO:0000259" key="4">
    <source>
        <dbReference type="PROSITE" id="PS51352"/>
    </source>
</evidence>
<protein>
    <submittedName>
        <fullName evidence="5">Thioredoxin domain-containing protein</fullName>
    </submittedName>
</protein>
<dbReference type="RefSeq" id="WP_270057860.1">
    <property type="nucleotide sequence ID" value="NZ_CP115149.1"/>
</dbReference>
<dbReference type="InterPro" id="IPR001853">
    <property type="entry name" value="DSBA-like_thioredoxin_dom"/>
</dbReference>
<feature type="domain" description="Thioredoxin" evidence="4">
    <location>
        <begin position="188"/>
        <end position="301"/>
    </location>
</feature>
<dbReference type="InterPro" id="IPR012336">
    <property type="entry name" value="Thioredoxin-like_fold"/>
</dbReference>
<keyword evidence="3" id="KW-0472">Membrane</keyword>
<reference evidence="5 6" key="1">
    <citation type="journal article" date="2023" name="ISME J.">
        <title>Thermophilic Dehalococcoidia with unusual traits shed light on an unexpected past.</title>
        <authorList>
            <person name="Palmer M."/>
            <person name="Covington J.K."/>
            <person name="Zhou E.M."/>
            <person name="Thomas S.C."/>
            <person name="Habib N."/>
            <person name="Seymour C.O."/>
            <person name="Lai D."/>
            <person name="Johnston J."/>
            <person name="Hashimi A."/>
            <person name="Jiao J.Y."/>
            <person name="Muok A.R."/>
            <person name="Liu L."/>
            <person name="Xian W.D."/>
            <person name="Zhi X.Y."/>
            <person name="Li M.M."/>
            <person name="Silva L.P."/>
            <person name="Bowen B.P."/>
            <person name="Louie K."/>
            <person name="Briegel A."/>
            <person name="Pett-Ridge J."/>
            <person name="Weber P.K."/>
            <person name="Tocheva E.I."/>
            <person name="Woyke T."/>
            <person name="Northen T.R."/>
            <person name="Mayali X."/>
            <person name="Li W.J."/>
            <person name="Hedlund B.P."/>
        </authorList>
    </citation>
    <scope>NUCLEOTIDE SEQUENCE [LARGE SCALE GENOMIC DNA]</scope>
    <source>
        <strain evidence="5 6">YIM 72310</strain>
    </source>
</reference>